<dbReference type="GO" id="GO:0003677">
    <property type="term" value="F:DNA binding"/>
    <property type="evidence" value="ECO:0007669"/>
    <property type="project" value="UniProtKB-KW"/>
</dbReference>
<comment type="caution">
    <text evidence="6">The sequence shown here is derived from an EMBL/GenBank/DDBJ whole genome shotgun (WGS) entry which is preliminary data.</text>
</comment>
<evidence type="ECO:0000256" key="3">
    <source>
        <dbReference type="ARBA" id="ARBA00023163"/>
    </source>
</evidence>
<dbReference type="PANTHER" id="PTHR43132">
    <property type="entry name" value="ARSENICAL RESISTANCE OPERON REPRESSOR ARSR-RELATED"/>
    <property type="match status" value="1"/>
</dbReference>
<gene>
    <name evidence="6" type="ORF">EHYA_02294</name>
</gene>
<feature type="domain" description="HTH arsR-type" evidence="4">
    <location>
        <begin position="257"/>
        <end position="331"/>
    </location>
</feature>
<dbReference type="GO" id="GO:0003700">
    <property type="term" value="F:DNA-binding transcription factor activity"/>
    <property type="evidence" value="ECO:0007669"/>
    <property type="project" value="InterPro"/>
</dbReference>
<dbReference type="AlphaFoldDB" id="A0A401YJ37"/>
<dbReference type="EMBL" id="BIFH01000016">
    <property type="protein sequence ID" value="GCD94625.1"/>
    <property type="molecule type" value="Genomic_DNA"/>
</dbReference>
<dbReference type="Gene3D" id="1.10.10.10">
    <property type="entry name" value="Winged helix-like DNA-binding domain superfamily/Winged helix DNA-binding domain"/>
    <property type="match status" value="1"/>
</dbReference>
<dbReference type="SMART" id="SM00418">
    <property type="entry name" value="HTH_ARSR"/>
    <property type="match status" value="1"/>
</dbReference>
<organism evidence="6 7">
    <name type="scientific">Embleya hyalina</name>
    <dbReference type="NCBI Taxonomy" id="516124"/>
    <lineage>
        <taxon>Bacteria</taxon>
        <taxon>Bacillati</taxon>
        <taxon>Actinomycetota</taxon>
        <taxon>Actinomycetes</taxon>
        <taxon>Kitasatosporales</taxon>
        <taxon>Streptomycetaceae</taxon>
        <taxon>Embleya</taxon>
    </lineage>
</organism>
<evidence type="ECO:0000259" key="4">
    <source>
        <dbReference type="SMART" id="SM00418"/>
    </source>
</evidence>
<evidence type="ECO:0000313" key="7">
    <source>
        <dbReference type="Proteomes" id="UP000286931"/>
    </source>
</evidence>
<dbReference type="InterPro" id="IPR012318">
    <property type="entry name" value="HTH_CRP"/>
</dbReference>
<protein>
    <submittedName>
        <fullName evidence="6">Transcriptional regulator</fullName>
    </submittedName>
</protein>
<evidence type="ECO:0000313" key="6">
    <source>
        <dbReference type="EMBL" id="GCD94625.1"/>
    </source>
</evidence>
<proteinExistence type="predicted"/>
<keyword evidence="1" id="KW-0805">Transcription regulation</keyword>
<dbReference type="InterPro" id="IPR036388">
    <property type="entry name" value="WH-like_DNA-bd_sf"/>
</dbReference>
<dbReference type="SUPFAM" id="SSF46785">
    <property type="entry name" value="Winged helix' DNA-binding domain"/>
    <property type="match status" value="1"/>
</dbReference>
<keyword evidence="2" id="KW-0238">DNA-binding</keyword>
<reference evidence="6 7" key="1">
    <citation type="submission" date="2018-12" db="EMBL/GenBank/DDBJ databases">
        <title>Draft genome sequence of Embleya hyalina NBRC 13850T.</title>
        <authorList>
            <person name="Komaki H."/>
            <person name="Hosoyama A."/>
            <person name="Kimura A."/>
            <person name="Ichikawa N."/>
            <person name="Tamura T."/>
        </authorList>
    </citation>
    <scope>NUCLEOTIDE SEQUENCE [LARGE SCALE GENOMIC DNA]</scope>
    <source>
        <strain evidence="6 7">NBRC 13850</strain>
    </source>
</reference>
<sequence length="345" mass="36940">MAAGSLNRVIEIEFTPEDVARTRFAISPLWEVVASVRVLKGADEQGIHRVWSEQVRDRLAAAKVDLTPLTDLIPVPTLALAGFLAPPPTTPLTSLEVELAALRATPPELLRTSSAITPERIAEIRADPDRELGRLAETIRAYWEVALAPYWPRVLAFLEGDILFRAGRLVEGGARGLFNDLDPQVAWDAGTLQVRTRFCRDRRTLGGRGLLLVPSAFVWPRVFSVLDGRWQPTLRYPPRGIGTLWSPAPAPTAVPDALAGVLGRSRATLVAELTTPASTTDLARRTGLSPGGVSQHLSALRAAGLVGAHRAGRVVLYARTRAAETLLAAAGSAQGGSSNPADFAA</sequence>
<dbReference type="InterPro" id="IPR045981">
    <property type="entry name" value="DUF5937"/>
</dbReference>
<dbReference type="Pfam" id="PF19361">
    <property type="entry name" value="DUF5937"/>
    <property type="match status" value="1"/>
</dbReference>
<dbReference type="SMART" id="SM00419">
    <property type="entry name" value="HTH_CRP"/>
    <property type="match status" value="1"/>
</dbReference>
<dbReference type="InterPro" id="IPR051011">
    <property type="entry name" value="Metal_resp_trans_reg"/>
</dbReference>
<dbReference type="InterPro" id="IPR036390">
    <property type="entry name" value="WH_DNA-bd_sf"/>
</dbReference>
<keyword evidence="3" id="KW-0804">Transcription</keyword>
<dbReference type="PANTHER" id="PTHR43132:SF6">
    <property type="entry name" value="HTH-TYPE TRANSCRIPTIONAL REPRESSOR CZRA"/>
    <property type="match status" value="1"/>
</dbReference>
<dbReference type="Pfam" id="PF01022">
    <property type="entry name" value="HTH_5"/>
    <property type="match status" value="1"/>
</dbReference>
<evidence type="ECO:0000259" key="5">
    <source>
        <dbReference type="SMART" id="SM00419"/>
    </source>
</evidence>
<evidence type="ECO:0000256" key="2">
    <source>
        <dbReference type="ARBA" id="ARBA00023125"/>
    </source>
</evidence>
<evidence type="ECO:0000256" key="1">
    <source>
        <dbReference type="ARBA" id="ARBA00023015"/>
    </source>
</evidence>
<dbReference type="Proteomes" id="UP000286931">
    <property type="component" value="Unassembled WGS sequence"/>
</dbReference>
<feature type="domain" description="HTH crp-type" evidence="5">
    <location>
        <begin position="269"/>
        <end position="318"/>
    </location>
</feature>
<dbReference type="CDD" id="cd00090">
    <property type="entry name" value="HTH_ARSR"/>
    <property type="match status" value="1"/>
</dbReference>
<accession>A0A401YJ37</accession>
<name>A0A401YJ37_9ACTN</name>
<dbReference type="InterPro" id="IPR001845">
    <property type="entry name" value="HTH_ArsR_DNA-bd_dom"/>
</dbReference>
<keyword evidence="7" id="KW-1185">Reference proteome</keyword>
<dbReference type="InterPro" id="IPR011991">
    <property type="entry name" value="ArsR-like_HTH"/>
</dbReference>